<sequence length="574" mass="66234">MNHKGSHDNSSKDSSGTRKIKRNSSLTPQKEVKSDNKSQRAVPKKSKQVLQAEKMELFMNQFTSAINIFKKKQLLFALAKVEYKLPEKEESEKNPEPKPAPTKDRTLFLLNYFMDEIKTKKTKSLKNFNTNFQKDHVNKWDKVNMSYFKFPRPPVYSKEAHFTDFICNGNYKISNVGAEGQRSSNTDVDDPSPIPSYYAILQLSMRIDEFCKNIIDYNQKLDQYLDPSKSSSKRVKMMDQGQFLNQLVNDRIKLEKELKDIEDDRTYKYREPMCTDLALIETLTTPTFLFDELQFLYFVLVLIESRAKLSPHHDRPITTCLNHLIPLLLTIGKPSKRDLPCHLVVPPIHVQYLRILFDTLNRLHEYMQDVRFIPFRATFGLDSLTRADLTVDMIPSELKRLFDSIEKGGSMTQKLFDLRNISYQLLISSNGARLFDKICAHLNKGATNFIDEKSILSSIRQEIGTQSPYSINFTFKNQESHFKNLTNCEIGMEIKPTPKQIIDQVKLSQIPVFPNYSVITLQPKKDPTIVKYDGVMEGNMVFGVSGSMFDGDEQLHVDFVEGSYGFICNYTESI</sequence>
<dbReference type="RefSeq" id="XP_068370688.1">
    <property type="nucleotide sequence ID" value="XM_068490797.1"/>
</dbReference>
<dbReference type="EMBL" id="MLAK01000002">
    <property type="protein sequence ID" value="OHT17552.1"/>
    <property type="molecule type" value="Genomic_DNA"/>
</dbReference>
<protein>
    <submittedName>
        <fullName evidence="2">Uncharacterized protein</fullName>
    </submittedName>
</protein>
<gene>
    <name evidence="2" type="ORF">TRFO_02618</name>
</gene>
<proteinExistence type="predicted"/>
<feature type="region of interest" description="Disordered" evidence="1">
    <location>
        <begin position="1"/>
        <end position="47"/>
    </location>
</feature>
<dbReference type="GeneID" id="94825501"/>
<dbReference type="Proteomes" id="UP000179807">
    <property type="component" value="Unassembled WGS sequence"/>
</dbReference>
<organism evidence="2 3">
    <name type="scientific">Tritrichomonas foetus</name>
    <dbReference type="NCBI Taxonomy" id="1144522"/>
    <lineage>
        <taxon>Eukaryota</taxon>
        <taxon>Metamonada</taxon>
        <taxon>Parabasalia</taxon>
        <taxon>Tritrichomonadida</taxon>
        <taxon>Tritrichomonadidae</taxon>
        <taxon>Tritrichomonas</taxon>
    </lineage>
</organism>
<name>A0A1J4L395_9EUKA</name>
<evidence type="ECO:0000313" key="2">
    <source>
        <dbReference type="EMBL" id="OHT17552.1"/>
    </source>
</evidence>
<accession>A0A1J4L395</accession>
<evidence type="ECO:0000256" key="1">
    <source>
        <dbReference type="SAM" id="MobiDB-lite"/>
    </source>
</evidence>
<dbReference type="AlphaFoldDB" id="A0A1J4L395"/>
<evidence type="ECO:0000313" key="3">
    <source>
        <dbReference type="Proteomes" id="UP000179807"/>
    </source>
</evidence>
<feature type="compositionally biased region" description="Basic and acidic residues" evidence="1">
    <location>
        <begin position="1"/>
        <end position="11"/>
    </location>
</feature>
<keyword evidence="3" id="KW-1185">Reference proteome</keyword>
<reference evidence="2" key="1">
    <citation type="submission" date="2016-10" db="EMBL/GenBank/DDBJ databases">
        <authorList>
            <person name="Benchimol M."/>
            <person name="Almeida L.G."/>
            <person name="Vasconcelos A.T."/>
            <person name="Perreira-Neves A."/>
            <person name="Rosa I.A."/>
            <person name="Tasca T."/>
            <person name="Bogo M.R."/>
            <person name="de Souza W."/>
        </authorList>
    </citation>
    <scope>NUCLEOTIDE SEQUENCE [LARGE SCALE GENOMIC DNA]</scope>
    <source>
        <strain evidence="2">K</strain>
    </source>
</reference>
<comment type="caution">
    <text evidence="2">The sequence shown here is derived from an EMBL/GenBank/DDBJ whole genome shotgun (WGS) entry which is preliminary data.</text>
</comment>
<dbReference type="VEuPathDB" id="TrichDB:TRFO_02618"/>